<evidence type="ECO:0000256" key="2">
    <source>
        <dbReference type="ARBA" id="ARBA00022692"/>
    </source>
</evidence>
<dbReference type="RefSeq" id="XP_007402476.1">
    <property type="nucleotide sequence ID" value="XM_007402414.1"/>
</dbReference>
<keyword evidence="2 5" id="KW-0812">Transmembrane</keyword>
<feature type="transmembrane region" description="Helical" evidence="5">
    <location>
        <begin position="37"/>
        <end position="56"/>
    </location>
</feature>
<feature type="transmembrane region" description="Helical" evidence="5">
    <location>
        <begin position="6"/>
        <end position="28"/>
    </location>
</feature>
<evidence type="ECO:0000256" key="3">
    <source>
        <dbReference type="ARBA" id="ARBA00022989"/>
    </source>
</evidence>
<reference evidence="6 7" key="1">
    <citation type="journal article" date="2012" name="BMC Genomics">
        <title>Comparative genomics of the white-rot fungi, Phanerochaete carnosa and P. chrysosporium, to elucidate the genetic basis of the distinct wood types they colonize.</title>
        <authorList>
            <person name="Suzuki H."/>
            <person name="MacDonald J."/>
            <person name="Syed K."/>
            <person name="Salamov A."/>
            <person name="Hori C."/>
            <person name="Aerts A."/>
            <person name="Henrissat B."/>
            <person name="Wiebenga A."/>
            <person name="vanKuyk P.A."/>
            <person name="Barry K."/>
            <person name="Lindquist E."/>
            <person name="LaButti K."/>
            <person name="Lapidus A."/>
            <person name="Lucas S."/>
            <person name="Coutinho P."/>
            <person name="Gong Y."/>
            <person name="Samejima M."/>
            <person name="Mahadevan R."/>
            <person name="Abou-Zaid M."/>
            <person name="de Vries R.P."/>
            <person name="Igarashi K."/>
            <person name="Yadav J.S."/>
            <person name="Grigoriev I.V."/>
            <person name="Master E.R."/>
        </authorList>
    </citation>
    <scope>NUCLEOTIDE SEQUENCE [LARGE SCALE GENOMIC DNA]</scope>
    <source>
        <strain evidence="6 7">HHB-10118-sp</strain>
    </source>
</reference>
<name>K5VQF6_PHACS</name>
<dbReference type="SMART" id="SM01396">
    <property type="entry name" value="BC10"/>
    <property type="match status" value="1"/>
</dbReference>
<dbReference type="InParanoid" id="K5VQF6"/>
<evidence type="ECO:0000313" key="6">
    <source>
        <dbReference type="EMBL" id="EKM48970.1"/>
    </source>
</evidence>
<keyword evidence="4 5" id="KW-0472">Membrane</keyword>
<evidence type="ECO:0000256" key="5">
    <source>
        <dbReference type="SAM" id="Phobius"/>
    </source>
</evidence>
<dbReference type="PANTHER" id="PTHR13259:SF1">
    <property type="entry name" value="BLADDER CANCER-ASSOCIATED PROTEIN"/>
    <property type="match status" value="1"/>
</dbReference>
<evidence type="ECO:0000256" key="4">
    <source>
        <dbReference type="ARBA" id="ARBA00023136"/>
    </source>
</evidence>
<dbReference type="InterPro" id="IPR009598">
    <property type="entry name" value="BCALP"/>
</dbReference>
<dbReference type="AlphaFoldDB" id="K5VQF6"/>
<dbReference type="Proteomes" id="UP000008370">
    <property type="component" value="Unassembled WGS sequence"/>
</dbReference>
<dbReference type="EMBL" id="JH930613">
    <property type="protein sequence ID" value="EKM48970.1"/>
    <property type="molecule type" value="Genomic_DNA"/>
</dbReference>
<dbReference type="OrthoDB" id="5563033at2759"/>
<sequence length="250" mass="27895">MWCTRWYLPLVLLPLPIAPPYFLVLFLLSTTLHARPCFYCIMLLSAMFMASCYWPPISLDTPLSKPWSDSITTFGEALLSRVPDLPADLIPAAMPIADRCWCELSMGFFEPFNSTRWEWSSVEKLKTELEQRWTDRGMNNSQSATETLDLEDNSAVKSNATSGFSVLSSTAGTFSAVQRKLGLSNGLDIAANSTATSTVDVPPDTPPPMTYSLRAAENEANAEPGSFFKQYDLRPYGFDMIVDFSWPRSP</sequence>
<evidence type="ECO:0000256" key="1">
    <source>
        <dbReference type="ARBA" id="ARBA00004370"/>
    </source>
</evidence>
<dbReference type="HOGENOM" id="CLU_095052_0_0_1"/>
<evidence type="ECO:0000313" key="7">
    <source>
        <dbReference type="Proteomes" id="UP000008370"/>
    </source>
</evidence>
<dbReference type="PANTHER" id="PTHR13259">
    <property type="entry name" value="BLADDER CANCER 10 KD PROTEIN HOMOLOG"/>
    <property type="match status" value="1"/>
</dbReference>
<gene>
    <name evidence="6" type="ORF">PHACADRAFT_214562</name>
</gene>
<comment type="subcellular location">
    <subcellularLocation>
        <location evidence="1">Membrane</location>
    </subcellularLocation>
</comment>
<proteinExistence type="predicted"/>
<protein>
    <submittedName>
        <fullName evidence="6">Uncharacterized protein</fullName>
    </submittedName>
</protein>
<organism evidence="6 7">
    <name type="scientific">Phanerochaete carnosa (strain HHB-10118-sp)</name>
    <name type="common">White-rot fungus</name>
    <name type="synonym">Peniophora carnosa</name>
    <dbReference type="NCBI Taxonomy" id="650164"/>
    <lineage>
        <taxon>Eukaryota</taxon>
        <taxon>Fungi</taxon>
        <taxon>Dikarya</taxon>
        <taxon>Basidiomycota</taxon>
        <taxon>Agaricomycotina</taxon>
        <taxon>Agaricomycetes</taxon>
        <taxon>Polyporales</taxon>
        <taxon>Phanerochaetaceae</taxon>
        <taxon>Phanerochaete</taxon>
    </lineage>
</organism>
<accession>K5VQF6</accession>
<dbReference type="GO" id="GO:0016020">
    <property type="term" value="C:membrane"/>
    <property type="evidence" value="ECO:0007669"/>
    <property type="project" value="UniProtKB-SubCell"/>
</dbReference>
<dbReference type="Pfam" id="PF06726">
    <property type="entry name" value="BC10"/>
    <property type="match status" value="1"/>
</dbReference>
<dbReference type="KEGG" id="pco:PHACADRAFT_214562"/>
<keyword evidence="3 5" id="KW-1133">Transmembrane helix</keyword>
<keyword evidence="7" id="KW-1185">Reference proteome</keyword>
<dbReference type="GeneID" id="18913538"/>